<organism evidence="2 3">
    <name type="scientific">Rhizophagus irregularis</name>
    <dbReference type="NCBI Taxonomy" id="588596"/>
    <lineage>
        <taxon>Eukaryota</taxon>
        <taxon>Fungi</taxon>
        <taxon>Fungi incertae sedis</taxon>
        <taxon>Mucoromycota</taxon>
        <taxon>Glomeromycotina</taxon>
        <taxon>Glomeromycetes</taxon>
        <taxon>Glomerales</taxon>
        <taxon>Glomeraceae</taxon>
        <taxon>Rhizophagus</taxon>
    </lineage>
</organism>
<gene>
    <name evidence="2" type="ORF">CHRIB12_LOCUS8096</name>
</gene>
<keyword evidence="1" id="KW-1133">Transmembrane helix</keyword>
<reference evidence="2" key="1">
    <citation type="submission" date="2020-05" db="EMBL/GenBank/DDBJ databases">
        <authorList>
            <person name="Rincon C."/>
            <person name="Sanders R I."/>
            <person name="Robbins C."/>
            <person name="Chaturvedi A."/>
        </authorList>
    </citation>
    <scope>NUCLEOTIDE SEQUENCE</scope>
    <source>
        <strain evidence="2">CHB12</strain>
    </source>
</reference>
<dbReference type="OrthoDB" id="10268935at2759"/>
<feature type="transmembrane region" description="Helical" evidence="1">
    <location>
        <begin position="28"/>
        <end position="52"/>
    </location>
</feature>
<proteinExistence type="predicted"/>
<name>A0A915Z2P8_9GLOM</name>
<evidence type="ECO:0000313" key="2">
    <source>
        <dbReference type="EMBL" id="CAB5360250.1"/>
    </source>
</evidence>
<evidence type="ECO:0000256" key="1">
    <source>
        <dbReference type="SAM" id="Phobius"/>
    </source>
</evidence>
<dbReference type="Proteomes" id="UP000684084">
    <property type="component" value="Unassembled WGS sequence"/>
</dbReference>
<sequence>MSFTNTIYAFSIFRPVSASMTTTTCYIPMWQLICIIAIPFLVIGATLGGYHYRCHRNCQLRNMGFII</sequence>
<protein>
    <submittedName>
        <fullName evidence="2">Uncharacterized protein</fullName>
    </submittedName>
</protein>
<accession>A0A915Z2P8</accession>
<dbReference type="VEuPathDB" id="FungiDB:RhiirFUN_011683"/>
<dbReference type="EMBL" id="CAGKOT010000015">
    <property type="protein sequence ID" value="CAB5360250.1"/>
    <property type="molecule type" value="Genomic_DNA"/>
</dbReference>
<dbReference type="AlphaFoldDB" id="A0A915Z2P8"/>
<keyword evidence="1" id="KW-0812">Transmembrane</keyword>
<evidence type="ECO:0000313" key="3">
    <source>
        <dbReference type="Proteomes" id="UP000684084"/>
    </source>
</evidence>
<comment type="caution">
    <text evidence="2">The sequence shown here is derived from an EMBL/GenBank/DDBJ whole genome shotgun (WGS) entry which is preliminary data.</text>
</comment>
<keyword evidence="1" id="KW-0472">Membrane</keyword>